<dbReference type="PANTHER" id="PTHR13343:SF17">
    <property type="entry name" value="CELLULAR REPRESSOR OF E1A-STIMULATED GENES, ISOFORM A"/>
    <property type="match status" value="1"/>
</dbReference>
<dbReference type="Proteomes" id="UP000325614">
    <property type="component" value="Chromosome"/>
</dbReference>
<dbReference type="GO" id="GO:0005737">
    <property type="term" value="C:cytoplasm"/>
    <property type="evidence" value="ECO:0007669"/>
    <property type="project" value="UniProtKB-ARBA"/>
</dbReference>
<gene>
    <name evidence="3" type="ORF">GDR74_02330</name>
</gene>
<dbReference type="AlphaFoldDB" id="A0A5P9JQV5"/>
<dbReference type="Gene3D" id="2.30.110.10">
    <property type="entry name" value="Electron Transport, Fmn-binding Protein, Chain A"/>
    <property type="match status" value="1"/>
</dbReference>
<dbReference type="PANTHER" id="PTHR13343">
    <property type="entry name" value="CREG1 PROTEIN"/>
    <property type="match status" value="1"/>
</dbReference>
<dbReference type="EMBL" id="CP045423">
    <property type="protein sequence ID" value="QFU15142.1"/>
    <property type="molecule type" value="Genomic_DNA"/>
</dbReference>
<name>A0A5P9JQV5_9HYPH</name>
<dbReference type="RefSeq" id="WP_152584792.1">
    <property type="nucleotide sequence ID" value="NZ_CP045423.1"/>
</dbReference>
<keyword evidence="4" id="KW-1185">Reference proteome</keyword>
<reference evidence="3 4" key="1">
    <citation type="submission" date="2019-10" db="EMBL/GenBank/DDBJ databases">
        <title>Isolation, Identification of Microvirga thermotolerans HR1, a novel thermophilic bacterium and Comparative Genomics of the genus Microvirga.</title>
        <authorList>
            <person name="Li J."/>
            <person name="Zhang W."/>
            <person name="Lin M."/>
            <person name="Wang J."/>
        </authorList>
    </citation>
    <scope>NUCLEOTIDE SEQUENCE [LARGE SCALE GENOMIC DNA]</scope>
    <source>
        <strain evidence="3 4">HR1</strain>
    </source>
</reference>
<dbReference type="InterPro" id="IPR019595">
    <property type="entry name" value="DUF2470"/>
</dbReference>
<dbReference type="InterPro" id="IPR012349">
    <property type="entry name" value="Split_barrel_FMN-bd"/>
</dbReference>
<feature type="domain" description="DUF2470" evidence="1">
    <location>
        <begin position="173"/>
        <end position="242"/>
    </location>
</feature>
<dbReference type="InterPro" id="IPR055343">
    <property type="entry name" value="CREG_beta-barrel"/>
</dbReference>
<evidence type="ECO:0000313" key="4">
    <source>
        <dbReference type="Proteomes" id="UP000325614"/>
    </source>
</evidence>
<dbReference type="SUPFAM" id="SSF50475">
    <property type="entry name" value="FMN-binding split barrel"/>
    <property type="match status" value="1"/>
</dbReference>
<evidence type="ECO:0000259" key="2">
    <source>
        <dbReference type="Pfam" id="PF13883"/>
    </source>
</evidence>
<dbReference type="Pfam" id="PF13883">
    <property type="entry name" value="CREG_beta-barrel"/>
    <property type="match status" value="1"/>
</dbReference>
<evidence type="ECO:0000259" key="1">
    <source>
        <dbReference type="Pfam" id="PF10615"/>
    </source>
</evidence>
<organism evidence="3 4">
    <name type="scientific">Microvirga thermotolerans</name>
    <dbReference type="NCBI Taxonomy" id="2651334"/>
    <lineage>
        <taxon>Bacteria</taxon>
        <taxon>Pseudomonadati</taxon>
        <taxon>Pseudomonadota</taxon>
        <taxon>Alphaproteobacteria</taxon>
        <taxon>Hyphomicrobiales</taxon>
        <taxon>Methylobacteriaceae</taxon>
        <taxon>Microvirga</taxon>
    </lineage>
</organism>
<dbReference type="KEGG" id="mico:GDR74_02330"/>
<feature type="domain" description="CREG-like beta-barrel" evidence="2">
    <location>
        <begin position="11"/>
        <end position="151"/>
    </location>
</feature>
<evidence type="ECO:0000313" key="3">
    <source>
        <dbReference type="EMBL" id="QFU15142.1"/>
    </source>
</evidence>
<sequence>MSHDPTLPVDEEARATAKRLLRTSRSGALATVDPEGGFPFASLVGVATACDGTPVLLTSQLSIHTRLMEREPRCSLLLSDIGKGDPLAHPRLTIRALAQRVERMSAEHGALRRRYLAHHPKAALYVDFPDFSFWRLAVQGASLNAGFGRAYRMEAADLLTDLAGLEDFADLEAEAVAHMNEDHADTVALYAERLCGARPGAWRLTGLDPEGAQLACGDEVVRLSFPQRLSRSAELRPALVALARKARGGEAPA</sequence>
<dbReference type="Pfam" id="PF10615">
    <property type="entry name" value="DUF2470"/>
    <property type="match status" value="1"/>
</dbReference>
<accession>A0A5P9JQV5</accession>
<dbReference type="InterPro" id="IPR037119">
    <property type="entry name" value="Haem_oxidase_HugZ-like_sf"/>
</dbReference>
<proteinExistence type="predicted"/>
<dbReference type="Gene3D" id="3.20.180.10">
    <property type="entry name" value="PNP-oxidase-like"/>
    <property type="match status" value="1"/>
</dbReference>
<protein>
    <submittedName>
        <fullName evidence="3">DUF2470 domain-containing protein</fullName>
    </submittedName>
</protein>